<proteinExistence type="predicted"/>
<evidence type="ECO:0000313" key="1">
    <source>
        <dbReference type="EMBL" id="ABG60834.1"/>
    </source>
</evidence>
<dbReference type="EMBL" id="CP000383">
    <property type="protein sequence ID" value="ABG60834.1"/>
    <property type="molecule type" value="Genomic_DNA"/>
</dbReference>
<name>A0A6N4SWH5_CYTH3</name>
<dbReference type="KEGG" id="chu:CHU_3601"/>
<gene>
    <name evidence="1" type="ordered locus">CHU_3601</name>
</gene>
<accession>A0A6N4SWH5</accession>
<dbReference type="Proteomes" id="UP000001822">
    <property type="component" value="Chromosome"/>
</dbReference>
<evidence type="ECO:0000313" key="2">
    <source>
        <dbReference type="Proteomes" id="UP000001822"/>
    </source>
</evidence>
<organism evidence="1 2">
    <name type="scientific">Cytophaga hutchinsonii (strain ATCC 33406 / DSM 1761 / CIP 103989 / NBRC 15051 / NCIMB 9469 / D465)</name>
    <dbReference type="NCBI Taxonomy" id="269798"/>
    <lineage>
        <taxon>Bacteria</taxon>
        <taxon>Pseudomonadati</taxon>
        <taxon>Bacteroidota</taxon>
        <taxon>Cytophagia</taxon>
        <taxon>Cytophagales</taxon>
        <taxon>Cytophagaceae</taxon>
        <taxon>Cytophaga</taxon>
    </lineage>
</organism>
<dbReference type="AlphaFoldDB" id="A0A6N4SWH5"/>
<sequence>MFHTFIRYRQLRLMKYFLLINTLFLSALSVFSQNSGYTYMPFGYRTSYEPGYYYTTEGEKISGLIKWECSGYLRETGANYILFRPVAGEKKVRLTTKQVNAFVVGQDSFGIIKSVARSGMTQYDKDFARIVVTGYITLYSHCQETKAGGAGYGAGVGLPGMTSTGIECFYFIKKDDVLYRLKRKDFKDTAVVLFGDNTTLMNEINNGVTTFDNIERVVAEYNTWKVAK</sequence>
<keyword evidence="2" id="KW-1185">Reference proteome</keyword>
<protein>
    <submittedName>
        <fullName evidence="1">Uncharacterized protein</fullName>
    </submittedName>
</protein>
<reference evidence="1 2" key="1">
    <citation type="journal article" date="2007" name="Appl. Environ. Microbiol.">
        <title>Genome sequence of the cellulolytic gliding bacterium Cytophaga hutchinsonii.</title>
        <authorList>
            <person name="Xie G."/>
            <person name="Bruce D.C."/>
            <person name="Challacombe J.F."/>
            <person name="Chertkov O."/>
            <person name="Detter J.C."/>
            <person name="Gilna P."/>
            <person name="Han C.S."/>
            <person name="Lucas S."/>
            <person name="Misra M."/>
            <person name="Myers G.L."/>
            <person name="Richardson P."/>
            <person name="Tapia R."/>
            <person name="Thayer N."/>
            <person name="Thompson L.S."/>
            <person name="Brettin T.S."/>
            <person name="Henrissat B."/>
            <person name="Wilson D.B."/>
            <person name="McBride M.J."/>
        </authorList>
    </citation>
    <scope>NUCLEOTIDE SEQUENCE [LARGE SCALE GENOMIC DNA]</scope>
    <source>
        <strain evidence="2">ATCC 33406 / DSM 1761 / CIP 103989 / NBRC 15051 / NCIMB 9469 / D465</strain>
    </source>
</reference>